<gene>
    <name evidence="1" type="ORF">BN973_05755</name>
</gene>
<dbReference type="EMBL" id="HG964447">
    <property type="protein sequence ID" value="CDO91347.1"/>
    <property type="molecule type" value="Genomic_DNA"/>
</dbReference>
<dbReference type="Proteomes" id="UP000028880">
    <property type="component" value="Unassembled WGS sequence"/>
</dbReference>
<accession>A0A024K6Y3</accession>
<sequence>MARLTDMEEDLPTVSVRLWRADAIVLFDWLAHTDLNTVPITHPAQKQALADLLTRFEWAADADVTAATADEVAAAQAEVSRDMGW</sequence>
<organism evidence="1">
    <name type="scientific">Mycobacterium triplex</name>
    <dbReference type="NCBI Taxonomy" id="47839"/>
    <lineage>
        <taxon>Bacteria</taxon>
        <taxon>Bacillati</taxon>
        <taxon>Actinomycetota</taxon>
        <taxon>Actinomycetes</taxon>
        <taxon>Mycobacteriales</taxon>
        <taxon>Mycobacteriaceae</taxon>
        <taxon>Mycobacterium</taxon>
        <taxon>Mycobacterium simiae complex</taxon>
    </lineage>
</organism>
<dbReference type="eggNOG" id="ENOG5031SX5">
    <property type="taxonomic scope" value="Bacteria"/>
</dbReference>
<reference evidence="1" key="2">
    <citation type="submission" date="2014-04" db="EMBL/GenBank/DDBJ databases">
        <authorList>
            <person name="Urmite Genomes U."/>
        </authorList>
    </citation>
    <scope>NUCLEOTIDE SEQUENCE</scope>
    <source>
        <strain evidence="1">DSM 44626</strain>
    </source>
</reference>
<name>A0A024K6Y3_9MYCO</name>
<proteinExistence type="predicted"/>
<evidence type="ECO:0000313" key="1">
    <source>
        <dbReference type="EMBL" id="CDO91347.1"/>
    </source>
</evidence>
<reference evidence="1" key="1">
    <citation type="journal article" date="2014" name="Genome Announc.">
        <title>Draft Genome Sequence of Mycobacterium triplex DSM 44626.</title>
        <authorList>
            <person name="Sassi M."/>
            <person name="Croce O."/>
            <person name="Robert C."/>
            <person name="Raoult D."/>
            <person name="Drancourt M."/>
        </authorList>
    </citation>
    <scope>NUCLEOTIDE SEQUENCE [LARGE SCALE GENOMIC DNA]</scope>
    <source>
        <strain evidence="1">DSM 44626</strain>
    </source>
</reference>
<dbReference type="AlphaFoldDB" id="A0A024K6Y3"/>
<dbReference type="STRING" id="47839.BN973_05755"/>
<protein>
    <submittedName>
        <fullName evidence="1">Uncharacterized protein</fullName>
    </submittedName>
</protein>
<dbReference type="HOGENOM" id="CLU_2509165_0_0_11"/>